<evidence type="ECO:0000256" key="2">
    <source>
        <dbReference type="ARBA" id="ARBA00023015"/>
    </source>
</evidence>
<evidence type="ECO:0000313" key="6">
    <source>
        <dbReference type="EMBL" id="KXT13047.1"/>
    </source>
</evidence>
<dbReference type="PANTHER" id="PTHR21277:SF5">
    <property type="entry name" value="TRANSCRIPTIONAL ADAPTER 1"/>
    <property type="match status" value="1"/>
</dbReference>
<reference evidence="6 7" key="1">
    <citation type="submission" date="2015-07" db="EMBL/GenBank/DDBJ databases">
        <title>Comparative genomics of the Sigatoka disease complex on banana suggests a link between parallel evolutionary changes in Pseudocercospora fijiensis and Pseudocercospora eumusae and increased virulence on the banana host.</title>
        <authorList>
            <person name="Chang T.-C."/>
            <person name="Salvucci A."/>
            <person name="Crous P.W."/>
            <person name="Stergiopoulos I."/>
        </authorList>
    </citation>
    <scope>NUCLEOTIDE SEQUENCE [LARGE SCALE GENOMIC DNA]</scope>
    <source>
        <strain evidence="6 7">CBS 116634</strain>
    </source>
</reference>
<gene>
    <name evidence="6" type="ORF">AC579_3464</name>
</gene>
<comment type="subcellular location">
    <subcellularLocation>
        <location evidence="1">Nucleus</location>
    </subcellularLocation>
</comment>
<organism evidence="6 7">
    <name type="scientific">Pseudocercospora musae</name>
    <dbReference type="NCBI Taxonomy" id="113226"/>
    <lineage>
        <taxon>Eukaryota</taxon>
        <taxon>Fungi</taxon>
        <taxon>Dikarya</taxon>
        <taxon>Ascomycota</taxon>
        <taxon>Pezizomycotina</taxon>
        <taxon>Dothideomycetes</taxon>
        <taxon>Dothideomycetidae</taxon>
        <taxon>Mycosphaerellales</taxon>
        <taxon>Mycosphaerellaceae</taxon>
        <taxon>Pseudocercospora</taxon>
    </lineage>
</organism>
<keyword evidence="3" id="KW-0804">Transcription</keyword>
<dbReference type="PANTHER" id="PTHR21277">
    <property type="entry name" value="TRANSCRIPTIONAL ADAPTER 1"/>
    <property type="match status" value="1"/>
</dbReference>
<comment type="caution">
    <text evidence="6">The sequence shown here is derived from an EMBL/GenBank/DDBJ whole genome shotgun (WGS) entry which is preliminary data.</text>
</comment>
<protein>
    <recommendedName>
        <fullName evidence="8">WW domain-containing protein</fullName>
    </recommendedName>
</protein>
<dbReference type="EMBL" id="LFZO01000131">
    <property type="protein sequence ID" value="KXT13047.1"/>
    <property type="molecule type" value="Genomic_DNA"/>
</dbReference>
<dbReference type="STRING" id="113226.A0A139IE59"/>
<feature type="region of interest" description="Disordered" evidence="5">
    <location>
        <begin position="852"/>
        <end position="873"/>
    </location>
</feature>
<evidence type="ECO:0000256" key="3">
    <source>
        <dbReference type="ARBA" id="ARBA00023163"/>
    </source>
</evidence>
<feature type="region of interest" description="Disordered" evidence="5">
    <location>
        <begin position="203"/>
        <end position="233"/>
    </location>
</feature>
<dbReference type="GO" id="GO:0003713">
    <property type="term" value="F:transcription coactivator activity"/>
    <property type="evidence" value="ECO:0007669"/>
    <property type="project" value="TreeGrafter"/>
</dbReference>
<dbReference type="AlphaFoldDB" id="A0A139IE59"/>
<evidence type="ECO:0000256" key="4">
    <source>
        <dbReference type="ARBA" id="ARBA00023242"/>
    </source>
</evidence>
<accession>A0A139IE59</accession>
<feature type="compositionally biased region" description="Polar residues" evidence="5">
    <location>
        <begin position="209"/>
        <end position="219"/>
    </location>
</feature>
<feature type="region of interest" description="Disordered" evidence="5">
    <location>
        <begin position="140"/>
        <end position="160"/>
    </location>
</feature>
<dbReference type="GO" id="GO:0006357">
    <property type="term" value="P:regulation of transcription by RNA polymerase II"/>
    <property type="evidence" value="ECO:0007669"/>
    <property type="project" value="TreeGrafter"/>
</dbReference>
<dbReference type="Pfam" id="PF12767">
    <property type="entry name" value="SAGA-Tad1"/>
    <property type="match status" value="1"/>
</dbReference>
<dbReference type="GO" id="GO:0005634">
    <property type="term" value="C:nucleus"/>
    <property type="evidence" value="ECO:0007669"/>
    <property type="project" value="UniProtKB-SubCell"/>
</dbReference>
<dbReference type="Proteomes" id="UP000073492">
    <property type="component" value="Unassembled WGS sequence"/>
</dbReference>
<dbReference type="OrthoDB" id="10264870at2759"/>
<evidence type="ECO:0008006" key="8">
    <source>
        <dbReference type="Google" id="ProtNLM"/>
    </source>
</evidence>
<feature type="region of interest" description="Disordered" evidence="5">
    <location>
        <begin position="696"/>
        <end position="724"/>
    </location>
</feature>
<keyword evidence="7" id="KW-1185">Reference proteome</keyword>
<proteinExistence type="predicted"/>
<name>A0A139IE59_9PEZI</name>
<sequence length="873" mass="95206">MNPAELSLSTISPDLTKAQPVGLVAKNGVAGAASAMGRAQIERINVEPIYTQLKSALGDNWPEYKTAFNEFVRGCINQAELSWVLQPILSSTPSTTASGDSSKSPPSILILHNQLLTAIYANTLRDPPPTEVAPWVVATDKPTSTSKNAAGGSGANDKAEERLKKEIMTIGPRDRARIKGLKDPSKAVNDGFREVLEYSTELTIRPSGAQPSSTQPEPQSATGAGPSAGGASGLARNNFEVEIHRLYAQPLAAEQLEFPAQADLQNRIEPICYREGLTGGVQQGQVQPCAELVEQAAEVFMKGVLGALLGHARSNAAGKDGIQTYRFKKQLRKEEDDADRGVLQRNAGGLLPVEMEMMAKTKSLNMQDLRLGVGLQDHYLKRERFLSERVMLSHYPDLDRKPTLNGISFGNGHIAHGIPNGDKIGVRNDEMDIDERFDRPGSFQAGTRSDYDSIMARFQKVILEGQGLIHTVYDLARFYNDQRIRKSQALSKASRCIKAPDAVSHFEDGGKLKIRAMNIPWLALKQPRLQQQSTPQQELDSHRAEVQASGQRKVQLKGGGSVGNEVEQTTERRATELEQLKHERATGHAQEFTIQTSPTMSYYNQGAGYGGGPQYGAGQGYGGGGGGYGSGGYGNQLPPPPQLPHPWRAEWVHQESRYIFINPENGERTFEFPRGYGGQGAAYDGGYGGGAYGGPGGPGGYESRQGGYPMGPQGDAPHHEKKSHKGLIGGALGVAAGLAGGAFLMHEGHEVKEDLEEDKYRAEERFDNFENRAEGGFDRFGQRVEDAPYDAARWTGEKVQDVEDIPQDVEQGFDRFGEKVENRWDHAVDDVEDAPERMAGWMGEKVGDVERFGDNVDDAYDEGRAEGRDDDDW</sequence>
<dbReference type="GO" id="GO:0000124">
    <property type="term" value="C:SAGA complex"/>
    <property type="evidence" value="ECO:0007669"/>
    <property type="project" value="TreeGrafter"/>
</dbReference>
<keyword evidence="2" id="KW-0805">Transcription regulation</keyword>
<evidence type="ECO:0000256" key="1">
    <source>
        <dbReference type="ARBA" id="ARBA00004123"/>
    </source>
</evidence>
<evidence type="ECO:0000313" key="7">
    <source>
        <dbReference type="Proteomes" id="UP000073492"/>
    </source>
</evidence>
<keyword evidence="4" id="KW-0539">Nucleus</keyword>
<evidence type="ECO:0000256" key="5">
    <source>
        <dbReference type="SAM" id="MobiDB-lite"/>
    </source>
</evidence>
<dbReference type="InterPro" id="IPR024738">
    <property type="entry name" value="Hfi1/Tada1"/>
</dbReference>
<feature type="region of interest" description="Disordered" evidence="5">
    <location>
        <begin position="529"/>
        <end position="569"/>
    </location>
</feature>